<keyword evidence="2" id="KW-1185">Reference proteome</keyword>
<proteinExistence type="predicted"/>
<feature type="compositionally biased region" description="Low complexity" evidence="1">
    <location>
        <begin position="39"/>
        <end position="55"/>
    </location>
</feature>
<feature type="compositionally biased region" description="Low complexity" evidence="1">
    <location>
        <begin position="12"/>
        <end position="27"/>
    </location>
</feature>
<evidence type="ECO:0000256" key="1">
    <source>
        <dbReference type="SAM" id="MobiDB-lite"/>
    </source>
</evidence>
<organism evidence="2 3">
    <name type="scientific">Meloidogyne incognita</name>
    <name type="common">Southern root-knot nematode worm</name>
    <name type="synonym">Oxyuris incognita</name>
    <dbReference type="NCBI Taxonomy" id="6306"/>
    <lineage>
        <taxon>Eukaryota</taxon>
        <taxon>Metazoa</taxon>
        <taxon>Ecdysozoa</taxon>
        <taxon>Nematoda</taxon>
        <taxon>Chromadorea</taxon>
        <taxon>Rhabditida</taxon>
        <taxon>Tylenchina</taxon>
        <taxon>Tylenchomorpha</taxon>
        <taxon>Tylenchoidea</taxon>
        <taxon>Meloidogynidae</taxon>
        <taxon>Meloidogyninae</taxon>
        <taxon>Meloidogyne</taxon>
        <taxon>Meloidogyne incognita group</taxon>
    </lineage>
</organism>
<dbReference type="Proteomes" id="UP000887563">
    <property type="component" value="Unplaced"/>
</dbReference>
<dbReference type="AlphaFoldDB" id="A0A914L1I8"/>
<evidence type="ECO:0000313" key="3">
    <source>
        <dbReference type="WBParaSite" id="Minc3s00177g06835"/>
    </source>
</evidence>
<evidence type="ECO:0000313" key="2">
    <source>
        <dbReference type="Proteomes" id="UP000887563"/>
    </source>
</evidence>
<sequence length="71" mass="8013">MNSIRRHCTQWSSGSNNRRCRSNNWSDRSYKWHRSSCLNGSSSCHRSGNRSSGRSSNDRSSSRSGKATTNS</sequence>
<name>A0A914L1I8_MELIC</name>
<feature type="region of interest" description="Disordered" evidence="1">
    <location>
        <begin position="1"/>
        <end position="71"/>
    </location>
</feature>
<reference evidence="3" key="1">
    <citation type="submission" date="2022-11" db="UniProtKB">
        <authorList>
            <consortium name="WormBaseParasite"/>
        </authorList>
    </citation>
    <scope>IDENTIFICATION</scope>
</reference>
<dbReference type="WBParaSite" id="Minc3s00177g06835">
    <property type="protein sequence ID" value="Minc3s00177g06835"/>
    <property type="gene ID" value="Minc3s00177g06835"/>
</dbReference>
<accession>A0A914L1I8</accession>
<protein>
    <submittedName>
        <fullName evidence="3">Candidate secreted effector</fullName>
    </submittedName>
</protein>